<name>A0A9P4LLL1_9PLEO</name>
<dbReference type="AlphaFoldDB" id="A0A9P4LLL1"/>
<feature type="non-terminal residue" evidence="2">
    <location>
        <position position="368"/>
    </location>
</feature>
<gene>
    <name evidence="2" type="ORF">EK21DRAFT_43470</name>
</gene>
<comment type="caution">
    <text evidence="2">The sequence shown here is derived from an EMBL/GenBank/DDBJ whole genome shotgun (WGS) entry which is preliminary data.</text>
</comment>
<sequence>VKSQRTFEAAKAWLTECMHDCVSHSQCLQKRNDFAPTRLIEVLRHLDGKLTARLVQDLKGDRIRWACLSYCWGGDQPSKTTKANFTERLETLPLVDLPKTITDVIPVTSQMDIRYLWIDALCIIPDNPDDVACEIASMPEVYMHGVCTISASQASTSVEGFLQDHQTDEMHHQPIPIHKRAWCYQERILSSRIVDFGHTQIQWICKSKRDADDGRVDRAAITDALIESSVNNLLSPQERWFDVVSKYTRRDMTFVGDRVLAVSAVAAYFALQFDCEYVAGFWKDKLALQLAWIAGRPKYSRPGIYIAPSWQVRSSWACISDSVFWTISDDLVPAVEVVDCRVHLRHSFAPFGAVTNGYLLLRAQIREM</sequence>
<dbReference type="PANTHER" id="PTHR33112:SF16">
    <property type="entry name" value="HETEROKARYON INCOMPATIBILITY DOMAIN-CONTAINING PROTEIN"/>
    <property type="match status" value="1"/>
</dbReference>
<proteinExistence type="predicted"/>
<dbReference type="EMBL" id="ML978179">
    <property type="protein sequence ID" value="KAF2031666.1"/>
    <property type="molecule type" value="Genomic_DNA"/>
</dbReference>
<feature type="non-terminal residue" evidence="2">
    <location>
        <position position="1"/>
    </location>
</feature>
<reference evidence="2" key="1">
    <citation type="journal article" date="2020" name="Stud. Mycol.">
        <title>101 Dothideomycetes genomes: a test case for predicting lifestyles and emergence of pathogens.</title>
        <authorList>
            <person name="Haridas S."/>
            <person name="Albert R."/>
            <person name="Binder M."/>
            <person name="Bloem J."/>
            <person name="Labutti K."/>
            <person name="Salamov A."/>
            <person name="Andreopoulos B."/>
            <person name="Baker S."/>
            <person name="Barry K."/>
            <person name="Bills G."/>
            <person name="Bluhm B."/>
            <person name="Cannon C."/>
            <person name="Castanera R."/>
            <person name="Culley D."/>
            <person name="Daum C."/>
            <person name="Ezra D."/>
            <person name="Gonzalez J."/>
            <person name="Henrissat B."/>
            <person name="Kuo A."/>
            <person name="Liang C."/>
            <person name="Lipzen A."/>
            <person name="Lutzoni F."/>
            <person name="Magnuson J."/>
            <person name="Mondo S."/>
            <person name="Nolan M."/>
            <person name="Ohm R."/>
            <person name="Pangilinan J."/>
            <person name="Park H.-J."/>
            <person name="Ramirez L."/>
            <person name="Alfaro M."/>
            <person name="Sun H."/>
            <person name="Tritt A."/>
            <person name="Yoshinaga Y."/>
            <person name="Zwiers L.-H."/>
            <person name="Turgeon B."/>
            <person name="Goodwin S."/>
            <person name="Spatafora J."/>
            <person name="Crous P."/>
            <person name="Grigoriev I."/>
        </authorList>
    </citation>
    <scope>NUCLEOTIDE SEQUENCE</scope>
    <source>
        <strain evidence="2">CBS 110217</strain>
    </source>
</reference>
<protein>
    <submittedName>
        <fullName evidence="2">HET-domain-containing protein</fullName>
    </submittedName>
</protein>
<evidence type="ECO:0000313" key="2">
    <source>
        <dbReference type="EMBL" id="KAF2031666.1"/>
    </source>
</evidence>
<evidence type="ECO:0000313" key="3">
    <source>
        <dbReference type="Proteomes" id="UP000799777"/>
    </source>
</evidence>
<feature type="domain" description="Heterokaryon incompatibility" evidence="1">
    <location>
        <begin position="65"/>
        <end position="173"/>
    </location>
</feature>
<organism evidence="2 3">
    <name type="scientific">Setomelanomma holmii</name>
    <dbReference type="NCBI Taxonomy" id="210430"/>
    <lineage>
        <taxon>Eukaryota</taxon>
        <taxon>Fungi</taxon>
        <taxon>Dikarya</taxon>
        <taxon>Ascomycota</taxon>
        <taxon>Pezizomycotina</taxon>
        <taxon>Dothideomycetes</taxon>
        <taxon>Pleosporomycetidae</taxon>
        <taxon>Pleosporales</taxon>
        <taxon>Pleosporineae</taxon>
        <taxon>Phaeosphaeriaceae</taxon>
        <taxon>Setomelanomma</taxon>
    </lineage>
</organism>
<dbReference type="InterPro" id="IPR010730">
    <property type="entry name" value="HET"/>
</dbReference>
<keyword evidence="3" id="KW-1185">Reference proteome</keyword>
<dbReference type="Proteomes" id="UP000799777">
    <property type="component" value="Unassembled WGS sequence"/>
</dbReference>
<evidence type="ECO:0000259" key="1">
    <source>
        <dbReference type="Pfam" id="PF06985"/>
    </source>
</evidence>
<dbReference type="Pfam" id="PF06985">
    <property type="entry name" value="HET"/>
    <property type="match status" value="1"/>
</dbReference>
<accession>A0A9P4LLL1</accession>
<dbReference type="OrthoDB" id="5125733at2759"/>
<dbReference type="PANTHER" id="PTHR33112">
    <property type="entry name" value="DOMAIN PROTEIN, PUTATIVE-RELATED"/>
    <property type="match status" value="1"/>
</dbReference>